<evidence type="ECO:0000313" key="1">
    <source>
        <dbReference type="EMBL" id="STY43419.1"/>
    </source>
</evidence>
<dbReference type="Proteomes" id="UP000254879">
    <property type="component" value="Unassembled WGS sequence"/>
</dbReference>
<dbReference type="AlphaFoldDB" id="A0A378MAK1"/>
<protein>
    <submittedName>
        <fullName evidence="1">Uncharacterized protein</fullName>
    </submittedName>
</protein>
<dbReference type="RefSeq" id="WP_143471253.1">
    <property type="nucleotide sequence ID" value="NZ_UGPG01000001.1"/>
</dbReference>
<gene>
    <name evidence="1" type="ORF">NCTC10815_00714</name>
</gene>
<reference evidence="1 2" key="1">
    <citation type="submission" date="2018-06" db="EMBL/GenBank/DDBJ databases">
        <authorList>
            <consortium name="Pathogen Informatics"/>
            <person name="Doyle S."/>
        </authorList>
    </citation>
    <scope>NUCLEOTIDE SEQUENCE [LARGE SCALE GENOMIC DNA]</scope>
    <source>
        <strain evidence="2">NCTC 10815</strain>
    </source>
</reference>
<evidence type="ECO:0000313" key="2">
    <source>
        <dbReference type="Proteomes" id="UP000254879"/>
    </source>
</evidence>
<accession>A0A378MAK1</accession>
<dbReference type="EMBL" id="UGPG01000001">
    <property type="protein sequence ID" value="STY43419.1"/>
    <property type="molecule type" value="Genomic_DNA"/>
</dbReference>
<name>A0A378MAK1_LISGR</name>
<proteinExistence type="predicted"/>
<sequence length="62" mass="7193">MKRKWRVTGIFIIVWSILFLITTTNVYAKSTQSKVKSSAKVAHVSYRIKAKTIMMCMRIRGN</sequence>
<organism evidence="1 2">
    <name type="scientific">Listeria grayi</name>
    <name type="common">Listeria murrayi</name>
    <dbReference type="NCBI Taxonomy" id="1641"/>
    <lineage>
        <taxon>Bacteria</taxon>
        <taxon>Bacillati</taxon>
        <taxon>Bacillota</taxon>
        <taxon>Bacilli</taxon>
        <taxon>Bacillales</taxon>
        <taxon>Listeriaceae</taxon>
        <taxon>Listeria</taxon>
    </lineage>
</organism>